<accession>A0A1E7KHS9</accession>
<dbReference type="AlphaFoldDB" id="A0A1E7KHS9"/>
<dbReference type="STRING" id="1075402.AN216_11845"/>
<evidence type="ECO:0000256" key="1">
    <source>
        <dbReference type="SAM" id="MobiDB-lite"/>
    </source>
</evidence>
<feature type="compositionally biased region" description="Low complexity" evidence="1">
    <location>
        <begin position="361"/>
        <end position="370"/>
    </location>
</feature>
<dbReference type="Pfam" id="PF18915">
    <property type="entry name" value="DUF5667"/>
    <property type="match status" value="1"/>
</dbReference>
<dbReference type="Proteomes" id="UP000176101">
    <property type="component" value="Unassembled WGS sequence"/>
</dbReference>
<name>A0A1E7KHS9_9ACTN</name>
<dbReference type="OrthoDB" id="3402808at2"/>
<feature type="region of interest" description="Disordered" evidence="1">
    <location>
        <begin position="79"/>
        <end position="122"/>
    </location>
</feature>
<comment type="caution">
    <text evidence="3">The sequence shown here is derived from an EMBL/GenBank/DDBJ whole genome shotgun (WGS) entry which is preliminary data.</text>
</comment>
<protein>
    <recommendedName>
        <fullName evidence="2">DUF5667 domain-containing protein</fullName>
    </recommendedName>
</protein>
<organism evidence="3 4">
    <name type="scientific">Streptomyces oceani</name>
    <dbReference type="NCBI Taxonomy" id="1075402"/>
    <lineage>
        <taxon>Bacteria</taxon>
        <taxon>Bacillati</taxon>
        <taxon>Actinomycetota</taxon>
        <taxon>Actinomycetes</taxon>
        <taxon>Kitasatosporales</taxon>
        <taxon>Streptomycetaceae</taxon>
        <taxon>Streptomyces</taxon>
    </lineage>
</organism>
<feature type="domain" description="DUF5667" evidence="2">
    <location>
        <begin position="165"/>
        <end position="280"/>
    </location>
</feature>
<sequence>MIGYVSTSRRANAFAQALEEHDQEGAEEAVEGDDPEHSTLLALTAKLDALPKPELAAEARSVQRAQLVAAMEHAVADGALGPGGGRFTTSAPAPAPAPGETTAPAPVPEQRDPCGGGGQHRAPALSAMARLRPHSRLGRGIAAGGLGVGMAAGALGGAAMASTDALPGDNLYGLKRGIEDIRTDLTGDEAERGQLYLDHAATRMRETRRLMERARGGDLDSDGVRSVRKALSGMRHDAAEGHRLLSAAYAEDGRLGRMESLSAFSQRHRDRWSQLRDRLPGQLSDLGAEVSSVFEAMDEEVRSFRALLPPGPGGRAEGDDRAPVVSEEAGKGGTKRPSPSDSASGGDRTAKPERSPEPSESDPSSRSTDGGLLGEDGLLDPDLPPEVPSGPPSDAAPGSQSGAVPDTDVPAPPVLPELLPGLGVEGGQQE</sequence>
<feature type="region of interest" description="Disordered" evidence="1">
    <location>
        <begin position="306"/>
        <end position="430"/>
    </location>
</feature>
<feature type="compositionally biased region" description="Low complexity" evidence="1">
    <location>
        <begin position="392"/>
        <end position="409"/>
    </location>
</feature>
<evidence type="ECO:0000313" key="3">
    <source>
        <dbReference type="EMBL" id="OEV03404.1"/>
    </source>
</evidence>
<evidence type="ECO:0000259" key="2">
    <source>
        <dbReference type="Pfam" id="PF18915"/>
    </source>
</evidence>
<feature type="compositionally biased region" description="Low complexity" evidence="1">
    <location>
        <begin position="88"/>
        <end position="104"/>
    </location>
</feature>
<reference evidence="3 4" key="1">
    <citation type="journal article" date="2016" name="Front. Microbiol.">
        <title>Comparative Genomics Analysis of Streptomyces Species Reveals Their Adaptation to the Marine Environment and Their Diversity at the Genomic Level.</title>
        <authorList>
            <person name="Tian X."/>
            <person name="Zhang Z."/>
            <person name="Yang T."/>
            <person name="Chen M."/>
            <person name="Li J."/>
            <person name="Chen F."/>
            <person name="Yang J."/>
            <person name="Li W."/>
            <person name="Zhang B."/>
            <person name="Zhang Z."/>
            <person name="Wu J."/>
            <person name="Zhang C."/>
            <person name="Long L."/>
            <person name="Xiao J."/>
        </authorList>
    </citation>
    <scope>NUCLEOTIDE SEQUENCE [LARGE SCALE GENOMIC DNA]</scope>
    <source>
        <strain evidence="3 4">SCSIO 02100</strain>
    </source>
</reference>
<dbReference type="PATRIC" id="fig|1075402.3.peg.2567"/>
<dbReference type="EMBL" id="LJGU01000120">
    <property type="protein sequence ID" value="OEV03404.1"/>
    <property type="molecule type" value="Genomic_DNA"/>
</dbReference>
<evidence type="ECO:0000313" key="4">
    <source>
        <dbReference type="Proteomes" id="UP000176101"/>
    </source>
</evidence>
<feature type="compositionally biased region" description="Pro residues" evidence="1">
    <location>
        <begin position="382"/>
        <end position="391"/>
    </location>
</feature>
<proteinExistence type="predicted"/>
<gene>
    <name evidence="3" type="ORF">AN216_11845</name>
</gene>
<feature type="compositionally biased region" description="Basic and acidic residues" evidence="1">
    <location>
        <begin position="348"/>
        <end position="357"/>
    </location>
</feature>
<dbReference type="InterPro" id="IPR043725">
    <property type="entry name" value="DUF5667"/>
</dbReference>
<keyword evidence="4" id="KW-1185">Reference proteome</keyword>
<dbReference type="RefSeq" id="WP_070196616.1">
    <property type="nucleotide sequence ID" value="NZ_LJGU01000120.1"/>
</dbReference>